<protein>
    <recommendedName>
        <fullName evidence="9">Threonine/Serine exporter ThrE domain-containing protein</fullName>
    </recommendedName>
</protein>
<evidence type="ECO:0000256" key="5">
    <source>
        <dbReference type="ARBA" id="ARBA00022989"/>
    </source>
</evidence>
<name>G5H6I0_9BACT</name>
<feature type="domain" description="Threonine/Serine exporter ThrE" evidence="9">
    <location>
        <begin position="13"/>
        <end position="151"/>
    </location>
</feature>
<dbReference type="InterPro" id="IPR050539">
    <property type="entry name" value="ThrE_Dicarb/AminoAcid_Exp"/>
</dbReference>
<dbReference type="GO" id="GO:0015744">
    <property type="term" value="P:succinate transport"/>
    <property type="evidence" value="ECO:0007669"/>
    <property type="project" value="TreeGrafter"/>
</dbReference>
<evidence type="ECO:0000256" key="6">
    <source>
        <dbReference type="ARBA" id="ARBA00023136"/>
    </source>
</evidence>
<keyword evidence="4 8" id="KW-0812">Transmembrane</keyword>
<feature type="transmembrane region" description="Helical" evidence="8">
    <location>
        <begin position="6"/>
        <end position="26"/>
    </location>
</feature>
<keyword evidence="2" id="KW-1003">Cell membrane</keyword>
<evidence type="ECO:0000313" key="11">
    <source>
        <dbReference type="Proteomes" id="UP000006008"/>
    </source>
</evidence>
<dbReference type="EMBL" id="ADLD01000005">
    <property type="protein sequence ID" value="EHB92991.1"/>
    <property type="molecule type" value="Genomic_DNA"/>
</dbReference>
<dbReference type="Pfam" id="PF12821">
    <property type="entry name" value="ThrE_2"/>
    <property type="match status" value="1"/>
</dbReference>
<dbReference type="OrthoDB" id="9810047at2"/>
<evidence type="ECO:0000256" key="7">
    <source>
        <dbReference type="ARBA" id="ARBA00034125"/>
    </source>
</evidence>
<keyword evidence="3" id="KW-0997">Cell inner membrane</keyword>
<evidence type="ECO:0000256" key="2">
    <source>
        <dbReference type="ARBA" id="ARBA00022475"/>
    </source>
</evidence>
<dbReference type="HOGENOM" id="CLU_117642_1_1_10"/>
<sequence>MNWDVIGQLLGDGLLAAVAAIGFAVISNPPRKAIFISALLAAVGHALRFYLIRYTPLDIAMASLVAAFTIGMFSMLFAKLIHCPAVIFSFPSLLPMVPGMYAYKTVLALMQFIGGGDVTRQNELMVEFFRNGLTTLFIMFALVIGVALPVFIFHKQSFMMTRLLKIKQKPPQHACKQ</sequence>
<organism evidence="10 11">
    <name type="scientific">Alistipes indistinctus YIT 12060</name>
    <dbReference type="NCBI Taxonomy" id="742725"/>
    <lineage>
        <taxon>Bacteria</taxon>
        <taxon>Pseudomonadati</taxon>
        <taxon>Bacteroidota</taxon>
        <taxon>Bacteroidia</taxon>
        <taxon>Bacteroidales</taxon>
        <taxon>Rikenellaceae</taxon>
        <taxon>Alistipes</taxon>
    </lineage>
</organism>
<feature type="transmembrane region" description="Helical" evidence="8">
    <location>
        <begin position="59"/>
        <end position="81"/>
    </location>
</feature>
<keyword evidence="5 8" id="KW-1133">Transmembrane helix</keyword>
<dbReference type="InterPro" id="IPR024528">
    <property type="entry name" value="ThrE_2"/>
</dbReference>
<dbReference type="AlphaFoldDB" id="G5H6I0"/>
<dbReference type="PATRIC" id="fig|742725.3.peg.590"/>
<feature type="transmembrane region" description="Helical" evidence="8">
    <location>
        <begin position="133"/>
        <end position="153"/>
    </location>
</feature>
<comment type="caution">
    <text evidence="10">The sequence shown here is derived from an EMBL/GenBank/DDBJ whole genome shotgun (WGS) entry which is preliminary data.</text>
</comment>
<evidence type="ECO:0000313" key="10">
    <source>
        <dbReference type="EMBL" id="EHB92991.1"/>
    </source>
</evidence>
<comment type="similarity">
    <text evidence="7">Belongs to the ThrE exporter (TC 2.A.79) family.</text>
</comment>
<dbReference type="PANTHER" id="PTHR34390:SF1">
    <property type="entry name" value="SUCCINATE TRANSPORTER SUBUNIT YJJB-RELATED"/>
    <property type="match status" value="1"/>
</dbReference>
<accession>G5H6I0</accession>
<feature type="transmembrane region" description="Helical" evidence="8">
    <location>
        <begin position="33"/>
        <end position="53"/>
    </location>
</feature>
<dbReference type="STRING" id="742725.HMPREF9450_00540"/>
<feature type="transmembrane region" description="Helical" evidence="8">
    <location>
        <begin position="93"/>
        <end position="113"/>
    </location>
</feature>
<dbReference type="Proteomes" id="UP000006008">
    <property type="component" value="Unassembled WGS sequence"/>
</dbReference>
<evidence type="ECO:0000259" key="9">
    <source>
        <dbReference type="Pfam" id="PF12821"/>
    </source>
</evidence>
<evidence type="ECO:0000256" key="4">
    <source>
        <dbReference type="ARBA" id="ARBA00022692"/>
    </source>
</evidence>
<evidence type="ECO:0000256" key="3">
    <source>
        <dbReference type="ARBA" id="ARBA00022519"/>
    </source>
</evidence>
<keyword evidence="11" id="KW-1185">Reference proteome</keyword>
<dbReference type="PANTHER" id="PTHR34390">
    <property type="entry name" value="UPF0442 PROTEIN YJJB-RELATED"/>
    <property type="match status" value="1"/>
</dbReference>
<evidence type="ECO:0000256" key="1">
    <source>
        <dbReference type="ARBA" id="ARBA00004651"/>
    </source>
</evidence>
<dbReference type="eggNOG" id="COG3610">
    <property type="taxonomic scope" value="Bacteria"/>
</dbReference>
<reference evidence="10 11" key="1">
    <citation type="submission" date="2011-08" db="EMBL/GenBank/DDBJ databases">
        <title>The Genome Sequence of Alistipes indistinctus YIT 12060.</title>
        <authorList>
            <consortium name="The Broad Institute Genome Sequencing Platform"/>
            <person name="Earl A."/>
            <person name="Ward D."/>
            <person name="Feldgarden M."/>
            <person name="Gevers D."/>
            <person name="Morotomi M."/>
            <person name="Young S.K."/>
            <person name="Zeng Q."/>
            <person name="Gargeya S."/>
            <person name="Fitzgerald M."/>
            <person name="Haas B."/>
            <person name="Abouelleil A."/>
            <person name="Alvarado L."/>
            <person name="Arachchi H.M."/>
            <person name="Berlin A."/>
            <person name="Brown A."/>
            <person name="Chapman S.B."/>
            <person name="Chen Z."/>
            <person name="Dunbar C."/>
            <person name="Freedman E."/>
            <person name="Gearin G."/>
            <person name="Gellesch M."/>
            <person name="Goldberg J."/>
            <person name="Griggs A."/>
            <person name="Gujja S."/>
            <person name="Heiman D."/>
            <person name="Howarth C."/>
            <person name="Larson L."/>
            <person name="Lui A."/>
            <person name="MacDonald P.J.P."/>
            <person name="Montmayeur A."/>
            <person name="Murphy C."/>
            <person name="Neiman D."/>
            <person name="Pearson M."/>
            <person name="Priest M."/>
            <person name="Roberts A."/>
            <person name="Saif S."/>
            <person name="Shea T."/>
            <person name="Shenoy N."/>
            <person name="Sisk P."/>
            <person name="Stolte C."/>
            <person name="Sykes S."/>
            <person name="Wortman J."/>
            <person name="Nusbaum C."/>
            <person name="Birren B."/>
        </authorList>
    </citation>
    <scope>NUCLEOTIDE SEQUENCE [LARGE SCALE GENOMIC DNA]</scope>
    <source>
        <strain evidence="10 11">YIT 12060</strain>
    </source>
</reference>
<comment type="subcellular location">
    <subcellularLocation>
        <location evidence="1">Cell membrane</location>
        <topology evidence="1">Multi-pass membrane protein</topology>
    </subcellularLocation>
</comment>
<dbReference type="RefSeq" id="WP_009133346.1">
    <property type="nucleotide sequence ID" value="NZ_CP102250.1"/>
</dbReference>
<proteinExistence type="inferred from homology"/>
<gene>
    <name evidence="10" type="ORF">HMPREF9450_00540</name>
</gene>
<dbReference type="GeneID" id="92816958"/>
<keyword evidence="6 8" id="KW-0472">Membrane</keyword>
<dbReference type="GO" id="GO:0005886">
    <property type="term" value="C:plasma membrane"/>
    <property type="evidence" value="ECO:0007669"/>
    <property type="project" value="UniProtKB-SubCell"/>
</dbReference>
<evidence type="ECO:0000256" key="8">
    <source>
        <dbReference type="SAM" id="Phobius"/>
    </source>
</evidence>